<dbReference type="Proteomes" id="UP000075880">
    <property type="component" value="Unassembled WGS sequence"/>
</dbReference>
<accession>A0AAG5DV80</accession>
<keyword evidence="2" id="KW-1185">Reference proteome</keyword>
<dbReference type="GO" id="GO:0000172">
    <property type="term" value="C:ribonuclease MRP complex"/>
    <property type="evidence" value="ECO:0007669"/>
    <property type="project" value="TreeGrafter"/>
</dbReference>
<dbReference type="Pfam" id="PF08584">
    <property type="entry name" value="Ribonuc_P_40"/>
    <property type="match status" value="1"/>
</dbReference>
<name>A0AAG5DV80_ANOAO</name>
<dbReference type="GO" id="GO:0000447">
    <property type="term" value="P:endonucleolytic cleavage in ITS1 to separate SSU-rRNA from 5.8S rRNA and LSU-rRNA from tricistronic rRNA transcript (SSU-rRNA, 5.8S rRNA, LSU-rRNA)"/>
    <property type="evidence" value="ECO:0007669"/>
    <property type="project" value="TreeGrafter"/>
</dbReference>
<evidence type="ECO:0000313" key="2">
    <source>
        <dbReference type="Proteomes" id="UP000075880"/>
    </source>
</evidence>
<dbReference type="AlphaFoldDB" id="A0AAG5DV80"/>
<evidence type="ECO:0000313" key="1">
    <source>
        <dbReference type="EnsemblMetazoa" id="ENSAATROPP014709"/>
    </source>
</evidence>
<sequence>MLCPEVFNFPIPPFNVDYIKGGKWTDMQTSPKVIEAMKSLQFARMVSVVVPANERLLVDNIADELTSGTCSLYLVKQFPLSEMVRTEFLEAFVKPGKLHGISSRTRLETDDCAAISPEGMLLLSLTKATYQRIKSCSSSNFRKRGKYYLKIDLTSADAKKDFEQESLAFDMIIRWIPPNVPSHMGSSQGNVVSIRSLEVYLRNSRQIKIQKLSAASSKLVQLDETSIPLLGIEDGKNAPSDGQTFCTPDEIMEYIGLLVLDCNIGPHEFLSTYSIDGCTQQVDKAWLLHQQGLFTPKEVGGIISQLANFIEDNMQPAGDKCGIPWVALHVQGFPNFPLGYAGKGECGICYDYDKAYTIVINNQGEVLLRKLFGCSGRGPIISGDPLI</sequence>
<dbReference type="GO" id="GO:0030681">
    <property type="term" value="C:multimeric ribonuclease P complex"/>
    <property type="evidence" value="ECO:0007669"/>
    <property type="project" value="TreeGrafter"/>
</dbReference>
<reference evidence="1" key="1">
    <citation type="submission" date="2024-04" db="UniProtKB">
        <authorList>
            <consortium name="EnsemblMetazoa"/>
        </authorList>
    </citation>
    <scope>IDENTIFICATION</scope>
    <source>
        <strain evidence="1">EBRO</strain>
    </source>
</reference>
<proteinExistence type="predicted"/>
<organism evidence="1 2">
    <name type="scientific">Anopheles atroparvus</name>
    <name type="common">European mosquito</name>
    <dbReference type="NCBI Taxonomy" id="41427"/>
    <lineage>
        <taxon>Eukaryota</taxon>
        <taxon>Metazoa</taxon>
        <taxon>Ecdysozoa</taxon>
        <taxon>Arthropoda</taxon>
        <taxon>Hexapoda</taxon>
        <taxon>Insecta</taxon>
        <taxon>Pterygota</taxon>
        <taxon>Neoptera</taxon>
        <taxon>Endopterygota</taxon>
        <taxon>Diptera</taxon>
        <taxon>Nematocera</taxon>
        <taxon>Culicoidea</taxon>
        <taxon>Culicidae</taxon>
        <taxon>Anophelinae</taxon>
        <taxon>Anopheles</taxon>
    </lineage>
</organism>
<dbReference type="GO" id="GO:0000171">
    <property type="term" value="F:ribonuclease MRP activity"/>
    <property type="evidence" value="ECO:0007669"/>
    <property type="project" value="TreeGrafter"/>
</dbReference>
<dbReference type="PANTHER" id="PTHR15396:SF1">
    <property type="entry name" value="RIBONUCLEASE P PROTEIN SUBUNIT P40"/>
    <property type="match status" value="1"/>
</dbReference>
<dbReference type="GO" id="GO:0004526">
    <property type="term" value="F:ribonuclease P activity"/>
    <property type="evidence" value="ECO:0007669"/>
    <property type="project" value="TreeGrafter"/>
</dbReference>
<dbReference type="InterPro" id="IPR013893">
    <property type="entry name" value="RNase_P_Rpp40"/>
</dbReference>
<protein>
    <submittedName>
        <fullName evidence="1">Uncharacterized protein</fullName>
    </submittedName>
</protein>
<dbReference type="PANTHER" id="PTHR15396">
    <property type="entry name" value="RIBONUCLEASE P PROTEIN SUBUNIT P40"/>
    <property type="match status" value="1"/>
</dbReference>
<dbReference type="GO" id="GO:0001682">
    <property type="term" value="P:tRNA 5'-leader removal"/>
    <property type="evidence" value="ECO:0007669"/>
    <property type="project" value="InterPro"/>
</dbReference>
<dbReference type="EnsemblMetazoa" id="ENSAATROPT016721">
    <property type="protein sequence ID" value="ENSAATROPP014709"/>
    <property type="gene ID" value="ENSAATROPG013690"/>
</dbReference>